<sequence>MVSKVLSSSYIGIESYILEVEADIMAGLPSFNIVGLADVAISESKERVRAAIKNSGYEVPARRIVINLSPAGIRKEGASFDLPIAIGILASLGEVENKKLKKYIVLGELSLNGDIRKIDGAINSVICAKENEIFGVILPRENYLEASVIKGVEIIPVDNLVQVVQFLNDKIEIESPKAEEKKEGEDYSVDFKEVKGQVQAKRCIEIAAAGGHNFYMIGTPGAGKSMLAKRLPTILPPMSEGEIIESTKIYSSTGLLTKDIPIIDKRPFRSPHHSSSMVSIVGGGRVPKAGEVSLAHNGVLFLDEVTEFPRMVLETLRQPLEDKKVSITRAEYRVEMPADMVLIMASNPCPCGNLFENRCSCSLSQINRYQHKISGPLLDRIDLYLEIKKLSRSELASYEEGERSVKIRERVEKARKIQWERFGSSKINGNMTPKEIKKYCKLDDKSKKVLIDSIDIFGLSGRSYDKVLKVGRTIADLEGSKNIELSHIMEALSYRKK</sequence>
<dbReference type="Proteomes" id="UP000263486">
    <property type="component" value="Unassembled WGS sequence"/>
</dbReference>
<reference evidence="3 4" key="1">
    <citation type="submission" date="2018-08" db="EMBL/GenBank/DDBJ databases">
        <title>Draft genome sequence of Psychrilyobacter sp. strain SD5 isolated from Black Sea water.</title>
        <authorList>
            <person name="Yadav S."/>
            <person name="Villanueva L."/>
            <person name="Damste J.S.S."/>
        </authorList>
    </citation>
    <scope>NUCLEOTIDE SEQUENCE [LARGE SCALE GENOMIC DNA]</scope>
    <source>
        <strain evidence="3 4">SD5</strain>
    </source>
</reference>
<evidence type="ECO:0000256" key="1">
    <source>
        <dbReference type="ARBA" id="ARBA00006354"/>
    </source>
</evidence>
<dbReference type="PANTHER" id="PTHR32039:SF7">
    <property type="entry name" value="COMPETENCE PROTEIN COMM"/>
    <property type="match status" value="1"/>
</dbReference>
<dbReference type="NCBIfam" id="TIGR00368">
    <property type="entry name" value="YifB family Mg chelatase-like AAA ATPase"/>
    <property type="match status" value="1"/>
</dbReference>
<dbReference type="GO" id="GO:0005524">
    <property type="term" value="F:ATP binding"/>
    <property type="evidence" value="ECO:0007669"/>
    <property type="project" value="UniProtKB-KW"/>
</dbReference>
<dbReference type="SMART" id="SM00382">
    <property type="entry name" value="AAA"/>
    <property type="match status" value="1"/>
</dbReference>
<evidence type="ECO:0000313" key="4">
    <source>
        <dbReference type="Proteomes" id="UP000263486"/>
    </source>
</evidence>
<dbReference type="Gene3D" id="3.30.230.10">
    <property type="match status" value="1"/>
</dbReference>
<dbReference type="SUPFAM" id="SSF54211">
    <property type="entry name" value="Ribosomal protein S5 domain 2-like"/>
    <property type="match status" value="1"/>
</dbReference>
<proteinExistence type="inferred from homology"/>
<gene>
    <name evidence="3" type="ORF">DYH56_00420</name>
</gene>
<dbReference type="InterPro" id="IPR025158">
    <property type="entry name" value="Mg_chelat-rel_C"/>
</dbReference>
<evidence type="ECO:0000259" key="2">
    <source>
        <dbReference type="SMART" id="SM00382"/>
    </source>
</evidence>
<dbReference type="SUPFAM" id="SSF52540">
    <property type="entry name" value="P-loop containing nucleoside triphosphate hydrolases"/>
    <property type="match status" value="1"/>
</dbReference>
<evidence type="ECO:0000313" key="3">
    <source>
        <dbReference type="EMBL" id="REI43151.1"/>
    </source>
</evidence>
<dbReference type="RefSeq" id="WP_114640871.1">
    <property type="nucleotide sequence ID" value="NZ_JAACIO010000001.1"/>
</dbReference>
<dbReference type="InterPro" id="IPR000523">
    <property type="entry name" value="Mg_chelatse_chII-like_cat_dom"/>
</dbReference>
<dbReference type="InterPro" id="IPR004482">
    <property type="entry name" value="Mg_chelat-rel"/>
</dbReference>
<accession>A0ABX9KKR3</accession>
<protein>
    <submittedName>
        <fullName evidence="3">ATP-binding protein</fullName>
    </submittedName>
</protein>
<dbReference type="Gene3D" id="3.40.50.300">
    <property type="entry name" value="P-loop containing nucleotide triphosphate hydrolases"/>
    <property type="match status" value="1"/>
</dbReference>
<dbReference type="InterPro" id="IPR003593">
    <property type="entry name" value="AAA+_ATPase"/>
</dbReference>
<keyword evidence="3" id="KW-0067">ATP-binding</keyword>
<dbReference type="InterPro" id="IPR014721">
    <property type="entry name" value="Ribsml_uS5_D2-typ_fold_subgr"/>
</dbReference>
<dbReference type="Pfam" id="PF01078">
    <property type="entry name" value="Mg_chelatase"/>
    <property type="match status" value="1"/>
</dbReference>
<dbReference type="InterPro" id="IPR027417">
    <property type="entry name" value="P-loop_NTPase"/>
</dbReference>
<keyword evidence="3" id="KW-0547">Nucleotide-binding</keyword>
<dbReference type="InterPro" id="IPR020568">
    <property type="entry name" value="Ribosomal_Su5_D2-typ_SF"/>
</dbReference>
<comment type="similarity">
    <text evidence="1">Belongs to the Mg-chelatase subunits D/I family. ComM subfamily.</text>
</comment>
<dbReference type="Pfam" id="PF13335">
    <property type="entry name" value="Mg_chelatase_C"/>
    <property type="match status" value="1"/>
</dbReference>
<name>A0ABX9KKR3_9FUSO</name>
<feature type="domain" description="AAA+ ATPase" evidence="2">
    <location>
        <begin position="210"/>
        <end position="391"/>
    </location>
</feature>
<dbReference type="InterPro" id="IPR045006">
    <property type="entry name" value="CHLI-like"/>
</dbReference>
<dbReference type="EMBL" id="QUAJ01000001">
    <property type="protein sequence ID" value="REI43151.1"/>
    <property type="molecule type" value="Genomic_DNA"/>
</dbReference>
<keyword evidence="4" id="KW-1185">Reference proteome</keyword>
<dbReference type="Pfam" id="PF13541">
    <property type="entry name" value="ChlI"/>
    <property type="match status" value="1"/>
</dbReference>
<comment type="caution">
    <text evidence="3">The sequence shown here is derived from an EMBL/GenBank/DDBJ whole genome shotgun (WGS) entry which is preliminary data.</text>
</comment>
<dbReference type="PANTHER" id="PTHR32039">
    <property type="entry name" value="MAGNESIUM-CHELATASE SUBUNIT CHLI"/>
    <property type="match status" value="1"/>
</dbReference>
<organism evidence="3 4">
    <name type="scientific">Psychrilyobacter piezotolerans</name>
    <dbReference type="NCBI Taxonomy" id="2293438"/>
    <lineage>
        <taxon>Bacteria</taxon>
        <taxon>Fusobacteriati</taxon>
        <taxon>Fusobacteriota</taxon>
        <taxon>Fusobacteriia</taxon>
        <taxon>Fusobacteriales</taxon>
        <taxon>Fusobacteriaceae</taxon>
        <taxon>Psychrilyobacter</taxon>
    </lineage>
</organism>